<keyword evidence="3" id="KW-1185">Reference proteome</keyword>
<dbReference type="OrthoDB" id="9801997at2"/>
<evidence type="ECO:0000313" key="3">
    <source>
        <dbReference type="Proteomes" id="UP000275663"/>
    </source>
</evidence>
<accession>A0A3S9HIH2</accession>
<dbReference type="InterPro" id="IPR029032">
    <property type="entry name" value="AhpD-like"/>
</dbReference>
<sequence>MSAQRIEYASLAPKAYQAMYGVNLALQESSLDPLLIDLVFLRVSQINGCAFCIDKHAHDLLRLGEDFQRVNNLSSWRDTSFFSAREQAALAWAEAVTDIIKNHAPEPLFMALKENFNEQEIAELGFVIALMNGWNRIAISFQQSVAPRPRAALAI</sequence>
<dbReference type="KEGG" id="upv:EJN92_07745"/>
<gene>
    <name evidence="2" type="ORF">EJN92_07745</name>
</gene>
<evidence type="ECO:0000313" key="2">
    <source>
        <dbReference type="EMBL" id="AZP11904.1"/>
    </source>
</evidence>
<organism evidence="2 3">
    <name type="scientific">Undibacterium parvum</name>
    <dbReference type="NCBI Taxonomy" id="401471"/>
    <lineage>
        <taxon>Bacteria</taxon>
        <taxon>Pseudomonadati</taxon>
        <taxon>Pseudomonadota</taxon>
        <taxon>Betaproteobacteria</taxon>
        <taxon>Burkholderiales</taxon>
        <taxon>Oxalobacteraceae</taxon>
        <taxon>Undibacterium</taxon>
    </lineage>
</organism>
<dbReference type="EMBL" id="CP034464">
    <property type="protein sequence ID" value="AZP11904.1"/>
    <property type="molecule type" value="Genomic_DNA"/>
</dbReference>
<dbReference type="RefSeq" id="WP_126127286.1">
    <property type="nucleotide sequence ID" value="NZ_CP034464.1"/>
</dbReference>
<evidence type="ECO:0000259" key="1">
    <source>
        <dbReference type="Pfam" id="PF02627"/>
    </source>
</evidence>
<dbReference type="SUPFAM" id="SSF69118">
    <property type="entry name" value="AhpD-like"/>
    <property type="match status" value="1"/>
</dbReference>
<dbReference type="NCBIfam" id="TIGR00778">
    <property type="entry name" value="ahpD_dom"/>
    <property type="match status" value="1"/>
</dbReference>
<dbReference type="Proteomes" id="UP000275663">
    <property type="component" value="Chromosome"/>
</dbReference>
<dbReference type="PANTHER" id="PTHR34846:SF10">
    <property type="entry name" value="CYTOPLASMIC PROTEIN"/>
    <property type="match status" value="1"/>
</dbReference>
<dbReference type="PANTHER" id="PTHR34846">
    <property type="entry name" value="4-CARBOXYMUCONOLACTONE DECARBOXYLASE FAMILY PROTEIN (AFU_ORTHOLOGUE AFUA_6G11590)"/>
    <property type="match status" value="1"/>
</dbReference>
<dbReference type="GO" id="GO:0051920">
    <property type="term" value="F:peroxiredoxin activity"/>
    <property type="evidence" value="ECO:0007669"/>
    <property type="project" value="InterPro"/>
</dbReference>
<name>A0A3S9HIH2_9BURK</name>
<dbReference type="Gene3D" id="1.20.1290.10">
    <property type="entry name" value="AhpD-like"/>
    <property type="match status" value="1"/>
</dbReference>
<protein>
    <submittedName>
        <fullName evidence="2">Carboxymuconolactone decarboxylase family protein</fullName>
    </submittedName>
</protein>
<dbReference type="AlphaFoldDB" id="A0A3S9HIH2"/>
<reference evidence="2 3" key="1">
    <citation type="journal article" date="2011" name="Int. J. Syst. Evol. Microbiol.">
        <title>Description of Undibacterium oligocarboniphilum sp. nov., isolated from purified water, and Undibacterium pigrum strain CCUG 49012 as the type strain of Undibacterium parvum sp. nov., and emended descriptions of the genus Undibacterium and the species Undibacterium pigrum.</title>
        <authorList>
            <person name="Eder W."/>
            <person name="Wanner G."/>
            <person name="Ludwig W."/>
            <person name="Busse H.J."/>
            <person name="Ziemke-Kageler F."/>
            <person name="Lang E."/>
        </authorList>
    </citation>
    <scope>NUCLEOTIDE SEQUENCE [LARGE SCALE GENOMIC DNA]</scope>
    <source>
        <strain evidence="2 3">DSM 23061</strain>
    </source>
</reference>
<dbReference type="InterPro" id="IPR004675">
    <property type="entry name" value="AhpD_core"/>
</dbReference>
<dbReference type="Pfam" id="PF02627">
    <property type="entry name" value="CMD"/>
    <property type="match status" value="1"/>
</dbReference>
<proteinExistence type="predicted"/>
<dbReference type="InterPro" id="IPR003779">
    <property type="entry name" value="CMD-like"/>
</dbReference>
<feature type="domain" description="Carboxymuconolactone decarboxylase-like" evidence="1">
    <location>
        <begin position="14"/>
        <end position="95"/>
    </location>
</feature>